<reference evidence="5 6" key="1">
    <citation type="submission" date="2018-01" db="EMBL/GenBank/DDBJ databases">
        <title>Comparison of the Chinese Bamboo Partridge and Red Junglefowl genome sequences highlights the importance of demography in genome evolution.</title>
        <authorList>
            <person name="Tiley G.P."/>
            <person name="Kimball R.T."/>
            <person name="Braun E.L."/>
            <person name="Burleigh J.G."/>
        </authorList>
    </citation>
    <scope>NUCLEOTIDE SEQUENCE [LARGE SCALE GENOMIC DNA]</scope>
    <source>
        <strain evidence="5">RTK389</strain>
        <tissue evidence="5">Blood</tissue>
    </source>
</reference>
<proteinExistence type="predicted"/>
<keyword evidence="3" id="KW-0456">Lyase</keyword>
<dbReference type="PANTHER" id="PTHR16305">
    <property type="entry name" value="TESTICULAR SOLUBLE ADENYLYL CYCLASE"/>
    <property type="match status" value="1"/>
</dbReference>
<dbReference type="FunFam" id="3.30.70.1230:FF:000021">
    <property type="entry name" value="Adenylate cyclase type 10"/>
    <property type="match status" value="1"/>
</dbReference>
<evidence type="ECO:0000313" key="5">
    <source>
        <dbReference type="EMBL" id="POI26237.1"/>
    </source>
</evidence>
<dbReference type="InterPro" id="IPR001054">
    <property type="entry name" value="A/G_cyclase"/>
</dbReference>
<evidence type="ECO:0000259" key="4">
    <source>
        <dbReference type="PROSITE" id="PS50125"/>
    </source>
</evidence>
<feature type="non-terminal residue" evidence="5">
    <location>
        <position position="886"/>
    </location>
</feature>
<organism evidence="5 6">
    <name type="scientific">Bambusicola thoracicus</name>
    <name type="common">Chinese bamboo-partridge</name>
    <name type="synonym">Perdix thoracica</name>
    <dbReference type="NCBI Taxonomy" id="9083"/>
    <lineage>
        <taxon>Eukaryota</taxon>
        <taxon>Metazoa</taxon>
        <taxon>Chordata</taxon>
        <taxon>Craniata</taxon>
        <taxon>Vertebrata</taxon>
        <taxon>Euteleostomi</taxon>
        <taxon>Archelosauria</taxon>
        <taxon>Archosauria</taxon>
        <taxon>Dinosauria</taxon>
        <taxon>Saurischia</taxon>
        <taxon>Theropoda</taxon>
        <taxon>Coelurosauria</taxon>
        <taxon>Aves</taxon>
        <taxon>Neognathae</taxon>
        <taxon>Galloanserae</taxon>
        <taxon>Galliformes</taxon>
        <taxon>Phasianidae</taxon>
        <taxon>Perdicinae</taxon>
        <taxon>Bambusicola</taxon>
    </lineage>
</organism>
<comment type="caution">
    <text evidence="5">The sequence shown here is derived from an EMBL/GenBank/DDBJ whole genome shotgun (WGS) entry which is preliminary data.</text>
</comment>
<feature type="domain" description="Guanylate cyclase" evidence="4">
    <location>
        <begin position="42"/>
        <end position="163"/>
    </location>
</feature>
<dbReference type="GO" id="GO:0035556">
    <property type="term" value="P:intracellular signal transduction"/>
    <property type="evidence" value="ECO:0007669"/>
    <property type="project" value="InterPro"/>
</dbReference>
<dbReference type="FunFam" id="3.30.70.1230:FF:000017">
    <property type="entry name" value="Adenylate cyclase type 10"/>
    <property type="match status" value="1"/>
</dbReference>
<dbReference type="GO" id="GO:0004016">
    <property type="term" value="F:adenylate cyclase activity"/>
    <property type="evidence" value="ECO:0007669"/>
    <property type="project" value="TreeGrafter"/>
</dbReference>
<keyword evidence="6" id="KW-1185">Reference proteome</keyword>
<dbReference type="SUPFAM" id="SSF55073">
    <property type="entry name" value="Nucleotide cyclase"/>
    <property type="match status" value="2"/>
</dbReference>
<keyword evidence="2" id="KW-0067">ATP-binding</keyword>
<evidence type="ECO:0000313" key="6">
    <source>
        <dbReference type="Proteomes" id="UP000237246"/>
    </source>
</evidence>
<sequence length="886" mass="97308">MASVWERKCYFSELGQKVVFLPSLLLCEEFKEDGYPIVLEGVLLLADVSGFTALAEKCVQQCDPARGAEEMVQTLNAYMGDILEEVLAFGGDVLKFAGDAVLVMWRAAGPQLPTAITLALQCCRKVQKKYGTYDTHMGLKLHLKIGISAGMLLFVSVRGGDRRYFFVCSKALDDVINAQKLSAAHEVVLSQTCWELCEQQRIRAKSLAGQGAVKVGGWGGLDPHLGGEAAERLNAATAVTWHSFPPACLQVVGMRRLARHEWKDAVVQLRSARGERHLEVTGFRRPSLRMCGRPELSARLETYLSTSVLRKLREDVPLELCSELRPVTSLFVQLKFADRINAFELSSCLSDCSSMISEIISPHKGEINKTLLFDKGCTFLCVFGFSGEKLARESTHALQCAMQIFRVTSMGRRKLQLVSVAVSSGIAFCGFTGHPERFEHTALGFKVNLAARMMVAYPGMVSCDAETCAASRLPSYCFKELPKRNLKGVTSPTAVYQYLGITKKQQYDMGLAKERSLYGPLLGREAEIHLFECCLEAYEHLGAPHVLAFVGTPGSGKSHLLAELALLGQAAKHRVITVELTEENVKQPFSAIRLLVDRALGLQASVTCSDRQRALQTVLQGAVKESSYCLVNNVFFVEKTLKNPPDSTQNHLFGFFFQVLGGAFGIFFVDNAHFLDSASWSIMWPLLQSVTVLMVMSLAPGHNRAEDIFKAATDSTTSKRITCLRLEGLKASDVVRKACQELGVRSIPRELARFLIQRSSGIPYYCEELLRYLHSNNMLLLHTERPKQGEDNWQSLIGKHPCCPSAVGCGASSPAQPHLVAPLTKHRLSSLFMLPVLYLSSAAKASPAVTAASSPGTGNDSERICAIRPDVSLEAPILPMALKGEE</sequence>
<dbReference type="GO" id="GO:0005524">
    <property type="term" value="F:ATP binding"/>
    <property type="evidence" value="ECO:0007669"/>
    <property type="project" value="UniProtKB-KW"/>
</dbReference>
<dbReference type="AlphaFoldDB" id="A0A2P4SQ40"/>
<dbReference type="CDD" id="cd07302">
    <property type="entry name" value="CHD"/>
    <property type="match status" value="2"/>
</dbReference>
<evidence type="ECO:0000256" key="3">
    <source>
        <dbReference type="ARBA" id="ARBA00023239"/>
    </source>
</evidence>
<evidence type="ECO:0000256" key="1">
    <source>
        <dbReference type="ARBA" id="ARBA00022741"/>
    </source>
</evidence>
<protein>
    <recommendedName>
        <fullName evidence="4">Guanylate cyclase domain-containing protein</fullName>
    </recommendedName>
</protein>
<dbReference type="InterPro" id="IPR029787">
    <property type="entry name" value="Nucleotide_cyclase"/>
</dbReference>
<dbReference type="OrthoDB" id="9118241at2759"/>
<dbReference type="InterPro" id="IPR027417">
    <property type="entry name" value="P-loop_NTPase"/>
</dbReference>
<dbReference type="SMART" id="SM00382">
    <property type="entry name" value="AAA"/>
    <property type="match status" value="1"/>
</dbReference>
<dbReference type="Gene3D" id="3.30.70.1230">
    <property type="entry name" value="Nucleotide cyclase"/>
    <property type="match status" value="2"/>
</dbReference>
<feature type="domain" description="Guanylate cyclase" evidence="4">
    <location>
        <begin position="318"/>
        <end position="454"/>
    </location>
</feature>
<dbReference type="EMBL" id="PPHD01029778">
    <property type="protein sequence ID" value="POI26237.1"/>
    <property type="molecule type" value="Genomic_DNA"/>
</dbReference>
<dbReference type="GO" id="GO:0005737">
    <property type="term" value="C:cytoplasm"/>
    <property type="evidence" value="ECO:0007669"/>
    <property type="project" value="TreeGrafter"/>
</dbReference>
<name>A0A2P4SQ40_BAMTH</name>
<accession>A0A2P4SQ40</accession>
<evidence type="ECO:0000256" key="2">
    <source>
        <dbReference type="ARBA" id="ARBA00022840"/>
    </source>
</evidence>
<dbReference type="SUPFAM" id="SSF52540">
    <property type="entry name" value="P-loop containing nucleoside triphosphate hydrolases"/>
    <property type="match status" value="1"/>
</dbReference>
<dbReference type="InterPro" id="IPR003593">
    <property type="entry name" value="AAA+_ATPase"/>
</dbReference>
<dbReference type="Proteomes" id="UP000237246">
    <property type="component" value="Unassembled WGS sequence"/>
</dbReference>
<dbReference type="PANTHER" id="PTHR16305:SF28">
    <property type="entry name" value="GUANYLATE CYCLASE DOMAIN-CONTAINING PROTEIN"/>
    <property type="match status" value="1"/>
</dbReference>
<dbReference type="GO" id="GO:0009190">
    <property type="term" value="P:cyclic nucleotide biosynthetic process"/>
    <property type="evidence" value="ECO:0007669"/>
    <property type="project" value="InterPro"/>
</dbReference>
<keyword evidence="1" id="KW-0547">Nucleotide-binding</keyword>
<gene>
    <name evidence="5" type="ORF">CIB84_010013</name>
</gene>
<dbReference type="PROSITE" id="PS50125">
    <property type="entry name" value="GUANYLATE_CYCLASE_2"/>
    <property type="match status" value="2"/>
</dbReference>